<evidence type="ECO:0000313" key="2">
    <source>
        <dbReference type="EMBL" id="GAO44487.1"/>
    </source>
</evidence>
<dbReference type="InterPro" id="IPR011009">
    <property type="entry name" value="Kinase-like_dom_sf"/>
</dbReference>
<dbReference type="STRING" id="1220578.FPE01S_03_05240"/>
<dbReference type="SUPFAM" id="SSF56112">
    <property type="entry name" value="Protein kinase-like (PK-like)"/>
    <property type="match status" value="1"/>
</dbReference>
<dbReference type="RefSeq" id="WP_046370406.1">
    <property type="nucleotide sequence ID" value="NZ_BBWV01000003.1"/>
</dbReference>
<dbReference type="AlphaFoldDB" id="A0A0E9N3E4"/>
<evidence type="ECO:0000259" key="1">
    <source>
        <dbReference type="Pfam" id="PF01636"/>
    </source>
</evidence>
<reference evidence="2 3" key="1">
    <citation type="submission" date="2015-04" db="EMBL/GenBank/DDBJ databases">
        <title>Whole genome shotgun sequence of Flavihumibacter petaseus NBRC 106054.</title>
        <authorList>
            <person name="Miyazawa S."/>
            <person name="Hosoyama A."/>
            <person name="Hashimoto M."/>
            <person name="Noguchi M."/>
            <person name="Tsuchikane K."/>
            <person name="Ohji S."/>
            <person name="Yamazoe A."/>
            <person name="Ichikawa N."/>
            <person name="Kimura A."/>
            <person name="Fujita N."/>
        </authorList>
    </citation>
    <scope>NUCLEOTIDE SEQUENCE [LARGE SCALE GENOMIC DNA]</scope>
    <source>
        <strain evidence="2 3">NBRC 106054</strain>
    </source>
</reference>
<protein>
    <recommendedName>
        <fullName evidence="1">Aminoglycoside phosphotransferase domain-containing protein</fullName>
    </recommendedName>
</protein>
<dbReference type="Proteomes" id="UP000033121">
    <property type="component" value="Unassembled WGS sequence"/>
</dbReference>
<gene>
    <name evidence="2" type="ORF">FPE01S_03_05240</name>
</gene>
<proteinExistence type="predicted"/>
<accession>A0A0E9N3E4</accession>
<evidence type="ECO:0000313" key="3">
    <source>
        <dbReference type="Proteomes" id="UP000033121"/>
    </source>
</evidence>
<dbReference type="Pfam" id="PF01636">
    <property type="entry name" value="APH"/>
    <property type="match status" value="1"/>
</dbReference>
<sequence length="342" mass="39809">MSVEAAAAQFQTGTFQFRPIGNGLINDTFQVDYDNGVTLVLQRINAHSFPQPVHILRNYQRMERWLEDHPGKTRIPRLCRTINGKAWWEDATGRIWRATGWIPNSSSPHQPDSMLMTANAVREYALFIRAFHGIDLRSWDIVIPQFHNLMQRYRQFENAMENAPLFRLMKATHVIASLRERSHYLAFYEEMILHPSDYPDRLQHHDCKVNNLLFNSSHDAVLAVADLDTVMPGKFFSDLGDMVRTMACTVSEESSEWEKVGVNIDRYEKILSVFKDCLDDILTPSEKAHLHEAGRLVTYMQALRYTTDFLQKDIYYKTSFPEQNLHRAFNQLILLERLEEIG</sequence>
<name>A0A0E9N3E4_9BACT</name>
<keyword evidence="3" id="KW-1185">Reference proteome</keyword>
<feature type="domain" description="Aminoglycoside phosphotransferase" evidence="1">
    <location>
        <begin position="17"/>
        <end position="247"/>
    </location>
</feature>
<dbReference type="OrthoDB" id="526037at2"/>
<organism evidence="2 3">
    <name type="scientific">Flavihumibacter petaseus NBRC 106054</name>
    <dbReference type="NCBI Taxonomy" id="1220578"/>
    <lineage>
        <taxon>Bacteria</taxon>
        <taxon>Pseudomonadati</taxon>
        <taxon>Bacteroidota</taxon>
        <taxon>Chitinophagia</taxon>
        <taxon>Chitinophagales</taxon>
        <taxon>Chitinophagaceae</taxon>
        <taxon>Flavihumibacter</taxon>
    </lineage>
</organism>
<dbReference type="InterPro" id="IPR002575">
    <property type="entry name" value="Aminoglycoside_PTrfase"/>
</dbReference>
<dbReference type="Gene3D" id="3.90.1200.10">
    <property type="match status" value="1"/>
</dbReference>
<dbReference type="EMBL" id="BBWV01000003">
    <property type="protein sequence ID" value="GAO44487.1"/>
    <property type="molecule type" value="Genomic_DNA"/>
</dbReference>
<comment type="caution">
    <text evidence="2">The sequence shown here is derived from an EMBL/GenBank/DDBJ whole genome shotgun (WGS) entry which is preliminary data.</text>
</comment>